<dbReference type="Pfam" id="PF09537">
    <property type="entry name" value="DUF2383"/>
    <property type="match status" value="1"/>
</dbReference>
<dbReference type="InterPro" id="IPR009078">
    <property type="entry name" value="Ferritin-like_SF"/>
</dbReference>
<evidence type="ECO:0000259" key="1">
    <source>
        <dbReference type="Pfam" id="PF09537"/>
    </source>
</evidence>
<dbReference type="AlphaFoldDB" id="A0A2T6BRT8"/>
<dbReference type="PIRSF" id="PIRSF029477">
    <property type="entry name" value="UCP029477"/>
    <property type="match status" value="1"/>
</dbReference>
<dbReference type="SUPFAM" id="SSF47240">
    <property type="entry name" value="Ferritin-like"/>
    <property type="match status" value="1"/>
</dbReference>
<protein>
    <submittedName>
        <fullName evidence="2">Uncharacterized protein (TIGR02284 family)</fullName>
    </submittedName>
</protein>
<dbReference type="Proteomes" id="UP000244090">
    <property type="component" value="Unassembled WGS sequence"/>
</dbReference>
<name>A0A2T6BRT8_9FLAO</name>
<evidence type="ECO:0000313" key="3">
    <source>
        <dbReference type="Proteomes" id="UP000244090"/>
    </source>
</evidence>
<evidence type="ECO:0000313" key="2">
    <source>
        <dbReference type="EMBL" id="PTX58805.1"/>
    </source>
</evidence>
<keyword evidence="3" id="KW-1185">Reference proteome</keyword>
<dbReference type="InterPro" id="IPR019052">
    <property type="entry name" value="DUF2383"/>
</dbReference>
<dbReference type="InterPro" id="IPR012347">
    <property type="entry name" value="Ferritin-like"/>
</dbReference>
<sequence length="150" mass="17229">MTIYTEEIGNHLNTLLEKNYDAEKGYKTAAENVDSIILTNFFDRKATQRKRFAEQLKAELKDLAQEPETDGSVTGTLHRTWMNTKAMFSINSDEAMLEETIRGEKASLEDYNEVLDSKLPLPESIKKILTNQKNTINYDTLTIKKLEDIH</sequence>
<dbReference type="NCBIfam" id="TIGR02284">
    <property type="entry name" value="PA2169 family four-helix-bundle protein"/>
    <property type="match status" value="1"/>
</dbReference>
<comment type="caution">
    <text evidence="2">The sequence shown here is derived from an EMBL/GenBank/DDBJ whole genome shotgun (WGS) entry which is preliminary data.</text>
</comment>
<accession>A0A2T6BRT8</accession>
<dbReference type="Gene3D" id="1.20.1260.10">
    <property type="match status" value="1"/>
</dbReference>
<dbReference type="OrthoDB" id="282393at2"/>
<organism evidence="2 3">
    <name type="scientific">Kordia periserrulae</name>
    <dbReference type="NCBI Taxonomy" id="701523"/>
    <lineage>
        <taxon>Bacteria</taxon>
        <taxon>Pseudomonadati</taxon>
        <taxon>Bacteroidota</taxon>
        <taxon>Flavobacteriia</taxon>
        <taxon>Flavobacteriales</taxon>
        <taxon>Flavobacteriaceae</taxon>
        <taxon>Kordia</taxon>
    </lineage>
</organism>
<feature type="domain" description="DUF2383" evidence="1">
    <location>
        <begin position="8"/>
        <end position="116"/>
    </location>
</feature>
<dbReference type="RefSeq" id="WP_108116674.1">
    <property type="nucleotide sequence ID" value="NZ_QBKT01000012.1"/>
</dbReference>
<gene>
    <name evidence="2" type="ORF">C8N46_112113</name>
</gene>
<dbReference type="InterPro" id="IPR011971">
    <property type="entry name" value="CHP02284"/>
</dbReference>
<proteinExistence type="predicted"/>
<dbReference type="EMBL" id="QBKT01000012">
    <property type="protein sequence ID" value="PTX58805.1"/>
    <property type="molecule type" value="Genomic_DNA"/>
</dbReference>
<reference evidence="2 3" key="1">
    <citation type="submission" date="2018-04" db="EMBL/GenBank/DDBJ databases">
        <title>Genomic Encyclopedia of Archaeal and Bacterial Type Strains, Phase II (KMG-II): from individual species to whole genera.</title>
        <authorList>
            <person name="Goeker M."/>
        </authorList>
    </citation>
    <scope>NUCLEOTIDE SEQUENCE [LARGE SCALE GENOMIC DNA]</scope>
    <source>
        <strain evidence="2 3">DSM 25731</strain>
    </source>
</reference>
<dbReference type="InterPro" id="IPR016920">
    <property type="entry name" value="UCP029477"/>
</dbReference>